<protein>
    <submittedName>
        <fullName evidence="2">Thioredoxin domain-containing protein</fullName>
    </submittedName>
</protein>
<dbReference type="RefSeq" id="WP_161139169.1">
    <property type="nucleotide sequence ID" value="NZ_SPKJ01000006.1"/>
</dbReference>
<dbReference type="Pfam" id="PF03190">
    <property type="entry name" value="Thioredox_DsbH"/>
    <property type="match status" value="1"/>
</dbReference>
<evidence type="ECO:0000313" key="2">
    <source>
        <dbReference type="EMBL" id="MYZ46829.1"/>
    </source>
</evidence>
<dbReference type="AlphaFoldDB" id="A0A964T2Q3"/>
<evidence type="ECO:0000313" key="3">
    <source>
        <dbReference type="Proteomes" id="UP000773614"/>
    </source>
</evidence>
<dbReference type="InterPro" id="IPR008928">
    <property type="entry name" value="6-hairpin_glycosidase_sf"/>
</dbReference>
<dbReference type="InterPro" id="IPR004879">
    <property type="entry name" value="Ssp411-like_TRX"/>
</dbReference>
<dbReference type="InterPro" id="IPR024705">
    <property type="entry name" value="Ssp411"/>
</dbReference>
<organism evidence="2 3">
    <name type="scientific">Propylenella binzhouense</name>
    <dbReference type="NCBI Taxonomy" id="2555902"/>
    <lineage>
        <taxon>Bacteria</taxon>
        <taxon>Pseudomonadati</taxon>
        <taxon>Pseudomonadota</taxon>
        <taxon>Alphaproteobacteria</taxon>
        <taxon>Hyphomicrobiales</taxon>
        <taxon>Propylenellaceae</taxon>
        <taxon>Propylenella</taxon>
    </lineage>
</organism>
<dbReference type="PANTHER" id="PTHR42899:SF1">
    <property type="entry name" value="SPERMATOGENESIS-ASSOCIATED PROTEIN 20"/>
    <property type="match status" value="1"/>
</dbReference>
<dbReference type="GO" id="GO:0005975">
    <property type="term" value="P:carbohydrate metabolic process"/>
    <property type="evidence" value="ECO:0007669"/>
    <property type="project" value="InterPro"/>
</dbReference>
<dbReference type="Proteomes" id="UP000773614">
    <property type="component" value="Unassembled WGS sequence"/>
</dbReference>
<dbReference type="CDD" id="cd02955">
    <property type="entry name" value="SSP411"/>
    <property type="match status" value="1"/>
</dbReference>
<dbReference type="InterPro" id="IPR012341">
    <property type="entry name" value="6hp_glycosidase-like_sf"/>
</dbReference>
<keyword evidence="3" id="KW-1185">Reference proteome</keyword>
<dbReference type="PIRSF" id="PIRSF006402">
    <property type="entry name" value="UCP006402_thioredoxin"/>
    <property type="match status" value="1"/>
</dbReference>
<dbReference type="EMBL" id="SPKJ01000006">
    <property type="protein sequence ID" value="MYZ46829.1"/>
    <property type="molecule type" value="Genomic_DNA"/>
</dbReference>
<evidence type="ECO:0000259" key="1">
    <source>
        <dbReference type="Pfam" id="PF03190"/>
    </source>
</evidence>
<accession>A0A964T2Q3</accession>
<name>A0A964T2Q3_9HYPH</name>
<dbReference type="SUPFAM" id="SSF48208">
    <property type="entry name" value="Six-hairpin glycosidases"/>
    <property type="match status" value="1"/>
</dbReference>
<dbReference type="InterPro" id="IPR036249">
    <property type="entry name" value="Thioredoxin-like_sf"/>
</dbReference>
<proteinExistence type="predicted"/>
<dbReference type="OrthoDB" id="9762614at2"/>
<dbReference type="Gene3D" id="3.40.30.10">
    <property type="entry name" value="Glutaredoxin"/>
    <property type="match status" value="1"/>
</dbReference>
<comment type="caution">
    <text evidence="2">The sequence shown here is derived from an EMBL/GenBank/DDBJ whole genome shotgun (WGS) entry which is preliminary data.</text>
</comment>
<reference evidence="2" key="1">
    <citation type="submission" date="2019-03" db="EMBL/GenBank/DDBJ databases">
        <title>Afifella sp. nov., isolated from activated sludge.</title>
        <authorList>
            <person name="Li Q."/>
            <person name="Liu Y."/>
        </authorList>
    </citation>
    <scope>NUCLEOTIDE SEQUENCE</scope>
    <source>
        <strain evidence="2">L72</strain>
    </source>
</reference>
<dbReference type="SUPFAM" id="SSF52833">
    <property type="entry name" value="Thioredoxin-like"/>
    <property type="match status" value="1"/>
</dbReference>
<dbReference type="PANTHER" id="PTHR42899">
    <property type="entry name" value="SPERMATOGENESIS-ASSOCIATED PROTEIN 20"/>
    <property type="match status" value="1"/>
</dbReference>
<sequence length="674" mass="73458">MNRLADATSPYLRQHADNPVDWWQWSPEALAEARARNVPIHLSIGYAACHWCHVMASESFSDPETAALLNRTFVNIKVDREERPDIDQIYMRALQAMGEQGGWPLTMFASPEGEPFYGGTYFPPEPRWGRPSFRQVIAAIAAAWTSRDAAVASNREALTRHLRQRRPQAPTSLSPDLLDKAVATILPIWDPVRGSFRQAPKFPNAPVLDLLWRAALRTGSADPRDAVVRTLAHLSQGGIYDHVGGGLARYSVDEEWLVPHFEKMLYDNGQFLSGLALAYAAQPDPILRERMAETIGWLARDMRLQEGAFASSLDADTEHVEGLTYVWSDEDLDHALGPADAEFVRQIYGVTPEGNFEGRNILNRLAPESFTWLGPEAEARLAATREQLLAARARRPQPGRDDKILGDWNAVAVQGLALAGCVIERADAVALARDAYRFVRDTMSRAGLLGHSWRDGRLVHPGMATDHAQMIAAALALLSARCKPGLVADAEQWFAALETHYLDPETGSYFLTADIAEALVARPRSDGDEALPSANGVMARNCVFLHLLTGEERYARRAESILADAAGRIASDVVSTASLQSGYDTMLRGRLIAVTGSGPEAENLARLARAEADPAALVLRLDGNADLLPPGLAGKPATSRPALFVCTANACSAPAHEASEAVALLAETRRRPAG</sequence>
<feature type="domain" description="Spermatogenesis-associated protein 20-like TRX" evidence="1">
    <location>
        <begin position="1"/>
        <end position="162"/>
    </location>
</feature>
<dbReference type="Gene3D" id="1.50.10.10">
    <property type="match status" value="1"/>
</dbReference>
<gene>
    <name evidence="2" type="ORF">E4O86_03750</name>
</gene>